<dbReference type="AlphaFoldDB" id="A0A4Y2UU37"/>
<dbReference type="PANTHER" id="PTHR19446">
    <property type="entry name" value="REVERSE TRANSCRIPTASES"/>
    <property type="match status" value="1"/>
</dbReference>
<organism evidence="1 2">
    <name type="scientific">Araneus ventricosus</name>
    <name type="common">Orbweaver spider</name>
    <name type="synonym">Epeira ventricosa</name>
    <dbReference type="NCBI Taxonomy" id="182803"/>
    <lineage>
        <taxon>Eukaryota</taxon>
        <taxon>Metazoa</taxon>
        <taxon>Ecdysozoa</taxon>
        <taxon>Arthropoda</taxon>
        <taxon>Chelicerata</taxon>
        <taxon>Arachnida</taxon>
        <taxon>Araneae</taxon>
        <taxon>Araneomorphae</taxon>
        <taxon>Entelegynae</taxon>
        <taxon>Araneoidea</taxon>
        <taxon>Araneidae</taxon>
        <taxon>Araneus</taxon>
    </lineage>
</organism>
<evidence type="ECO:0000313" key="1">
    <source>
        <dbReference type="EMBL" id="GBO15080.1"/>
    </source>
</evidence>
<accession>A0A4Y2UU37</accession>
<gene>
    <name evidence="1" type="ORF">AVEN_69785_1</name>
</gene>
<evidence type="ECO:0000313" key="2">
    <source>
        <dbReference type="Proteomes" id="UP000499080"/>
    </source>
</evidence>
<keyword evidence="2" id="KW-1185">Reference proteome</keyword>
<dbReference type="OrthoDB" id="6437545at2759"/>
<name>A0A4Y2UU37_ARAVE</name>
<protein>
    <recommendedName>
        <fullName evidence="3">Reverse transcriptase domain-containing protein</fullName>
    </recommendedName>
</protein>
<dbReference type="EMBL" id="BGPR01039147">
    <property type="protein sequence ID" value="GBO15080.1"/>
    <property type="molecule type" value="Genomic_DNA"/>
</dbReference>
<sequence>MVQVEDTVDLGLSVDEVYPEFTLDETEMCIDKMKRDKAPGEDGFSLSIIEEIFYADSGWFVKIFNLCLKFGIFPKIWKESRVVLIPKSNKDLSILNHIGQFAFCQFGGKYWINL</sequence>
<dbReference type="Proteomes" id="UP000499080">
    <property type="component" value="Unassembled WGS sequence"/>
</dbReference>
<comment type="caution">
    <text evidence="1">The sequence shown here is derived from an EMBL/GenBank/DDBJ whole genome shotgun (WGS) entry which is preliminary data.</text>
</comment>
<evidence type="ECO:0008006" key="3">
    <source>
        <dbReference type="Google" id="ProtNLM"/>
    </source>
</evidence>
<proteinExistence type="predicted"/>
<reference evidence="1 2" key="1">
    <citation type="journal article" date="2019" name="Sci. Rep.">
        <title>Orb-weaving spider Araneus ventricosus genome elucidates the spidroin gene catalogue.</title>
        <authorList>
            <person name="Kono N."/>
            <person name="Nakamura H."/>
            <person name="Ohtoshi R."/>
            <person name="Moran D.A.P."/>
            <person name="Shinohara A."/>
            <person name="Yoshida Y."/>
            <person name="Fujiwara M."/>
            <person name="Mori M."/>
            <person name="Tomita M."/>
            <person name="Arakawa K."/>
        </authorList>
    </citation>
    <scope>NUCLEOTIDE SEQUENCE [LARGE SCALE GENOMIC DNA]</scope>
</reference>